<keyword evidence="11" id="KW-0407">Ion channel</keyword>
<keyword evidence="10" id="KW-0325">Glycoprotein</keyword>
<dbReference type="PROSITE" id="PS50297">
    <property type="entry name" value="ANK_REP_REGION"/>
    <property type="match status" value="2"/>
</dbReference>
<evidence type="ECO:0000256" key="6">
    <source>
        <dbReference type="ARBA" id="ARBA00022989"/>
    </source>
</evidence>
<keyword evidence="5" id="KW-0677">Repeat</keyword>
<dbReference type="PROSITE" id="PS50088">
    <property type="entry name" value="ANK_REPEAT"/>
    <property type="match status" value="2"/>
</dbReference>
<sequence length="614" mass="69430">MTVLHEAARADSAAVVELLLNQGAGHLVNAKDKTGCTPLHKAAYVGSRHCLTKLLKHGGDLAAQSSTNVSVMDVIFSHIPRPLHFLTDILNGSVIPNGASVNDRSFKVTLDFSLLCPHGPEQQMAVVSALMSGASDFQQMRILQHPLLETFLRFKWHRLRMIFGMLAVVHACFVASLSTYCLLLVYNNNNSSLIEVVVSRRVLLASVLVLFIHLLVQILLLPRHYLLQYETWVNLVCILLSLTIALGGEMGDYMMPFLRDREPTESTWVLHVMSFAVLLAWTELMLLIGRFPTCGYYALMFYQVLQNVVKVLLTFGGLVMGFAFSFCVQFHESGQFKNLWWSIVKTVVMMMGEFEYGELFPEDDKMQLRLKGTSRIIFLAFVVLSSIVLMNLMVGLAVNDIQDLRTKGHVQRLLKQAEFLAHCEKLSSHHILSSALFPGWLHKILYDRRSMETLFVIQPSEISTYRKDLSFMLLESLIGVAIHNEQKSAGRNTEYSKDYHRYRQNKISDGGEYGRMSDQEAVASVDHSSIIMMLHQLQLDIADIRQALHVDQDMETVMTTGMAVGNHSVMMSERRHSSQPVGVSRWARPLAEIQEAQGILRRLRRKSNKHNIVV</sequence>
<dbReference type="Pfam" id="PF00520">
    <property type="entry name" value="Ion_trans"/>
    <property type="match status" value="1"/>
</dbReference>
<keyword evidence="3" id="KW-0716">Sensory transduction</keyword>
<feature type="transmembrane region" description="Helical" evidence="13">
    <location>
        <begin position="376"/>
        <end position="398"/>
    </location>
</feature>
<dbReference type="PANTHER" id="PTHR47143">
    <property type="entry name" value="TRANSIENT RECEPTOR POTENTIAL CATION CHANNEL PROTEIN PAINLESS"/>
    <property type="match status" value="1"/>
</dbReference>
<feature type="transmembrane region" description="Helical" evidence="13">
    <location>
        <begin position="308"/>
        <end position="326"/>
    </location>
</feature>
<dbReference type="OrthoDB" id="5402602at2759"/>
<feature type="transmembrane region" description="Helical" evidence="13">
    <location>
        <begin position="268"/>
        <end position="288"/>
    </location>
</feature>
<evidence type="ECO:0000256" key="1">
    <source>
        <dbReference type="ARBA" id="ARBA00004141"/>
    </source>
</evidence>
<protein>
    <recommendedName>
        <fullName evidence="14">Ion transport domain-containing protein</fullName>
    </recommendedName>
</protein>
<keyword evidence="7 12" id="KW-0040">ANK repeat</keyword>
<evidence type="ECO:0000256" key="7">
    <source>
        <dbReference type="ARBA" id="ARBA00023043"/>
    </source>
</evidence>
<dbReference type="InterPro" id="IPR002110">
    <property type="entry name" value="Ankyrin_rpt"/>
</dbReference>
<keyword evidence="16" id="KW-1185">Reference proteome</keyword>
<organism evidence="15 16">
    <name type="scientific">Cryptotermes secundus</name>
    <dbReference type="NCBI Taxonomy" id="105785"/>
    <lineage>
        <taxon>Eukaryota</taxon>
        <taxon>Metazoa</taxon>
        <taxon>Ecdysozoa</taxon>
        <taxon>Arthropoda</taxon>
        <taxon>Hexapoda</taxon>
        <taxon>Insecta</taxon>
        <taxon>Pterygota</taxon>
        <taxon>Neoptera</taxon>
        <taxon>Polyneoptera</taxon>
        <taxon>Dictyoptera</taxon>
        <taxon>Blattodea</taxon>
        <taxon>Blattoidea</taxon>
        <taxon>Termitoidae</taxon>
        <taxon>Kalotermitidae</taxon>
        <taxon>Cryptotermitinae</taxon>
        <taxon>Cryptotermes</taxon>
    </lineage>
</organism>
<dbReference type="AlphaFoldDB" id="A0A2J7Q6U1"/>
<evidence type="ECO:0000256" key="4">
    <source>
        <dbReference type="ARBA" id="ARBA00022692"/>
    </source>
</evidence>
<dbReference type="InParanoid" id="A0A2J7Q6U1"/>
<dbReference type="Gene3D" id="1.10.287.70">
    <property type="match status" value="1"/>
</dbReference>
<dbReference type="GO" id="GO:0005216">
    <property type="term" value="F:monoatomic ion channel activity"/>
    <property type="evidence" value="ECO:0007669"/>
    <property type="project" value="InterPro"/>
</dbReference>
<dbReference type="InterPro" id="IPR052076">
    <property type="entry name" value="TRP_cation_channel"/>
</dbReference>
<evidence type="ECO:0000256" key="3">
    <source>
        <dbReference type="ARBA" id="ARBA00022606"/>
    </source>
</evidence>
<dbReference type="Gene3D" id="1.25.40.20">
    <property type="entry name" value="Ankyrin repeat-containing domain"/>
    <property type="match status" value="1"/>
</dbReference>
<dbReference type="SUPFAM" id="SSF48403">
    <property type="entry name" value="Ankyrin repeat"/>
    <property type="match status" value="1"/>
</dbReference>
<evidence type="ECO:0000313" key="16">
    <source>
        <dbReference type="Proteomes" id="UP000235965"/>
    </source>
</evidence>
<name>A0A2J7Q6U1_9NEOP</name>
<evidence type="ECO:0000259" key="14">
    <source>
        <dbReference type="Pfam" id="PF00520"/>
    </source>
</evidence>
<dbReference type="SMART" id="SM00248">
    <property type="entry name" value="ANK"/>
    <property type="match status" value="2"/>
</dbReference>
<evidence type="ECO:0000256" key="12">
    <source>
        <dbReference type="PROSITE-ProRule" id="PRU00023"/>
    </source>
</evidence>
<evidence type="ECO:0000256" key="5">
    <source>
        <dbReference type="ARBA" id="ARBA00022737"/>
    </source>
</evidence>
<feature type="transmembrane region" description="Helical" evidence="13">
    <location>
        <begin position="162"/>
        <end position="186"/>
    </location>
</feature>
<evidence type="ECO:0000256" key="2">
    <source>
        <dbReference type="ARBA" id="ARBA00022448"/>
    </source>
</evidence>
<feature type="repeat" description="ANK" evidence="12">
    <location>
        <begin position="34"/>
        <end position="66"/>
    </location>
</feature>
<reference evidence="15 16" key="1">
    <citation type="submission" date="2017-12" db="EMBL/GenBank/DDBJ databases">
        <title>Hemimetabolous genomes reveal molecular basis of termite eusociality.</title>
        <authorList>
            <person name="Harrison M.C."/>
            <person name="Jongepier E."/>
            <person name="Robertson H.M."/>
            <person name="Arning N."/>
            <person name="Bitard-Feildel T."/>
            <person name="Chao H."/>
            <person name="Childers C.P."/>
            <person name="Dinh H."/>
            <person name="Doddapaneni H."/>
            <person name="Dugan S."/>
            <person name="Gowin J."/>
            <person name="Greiner C."/>
            <person name="Han Y."/>
            <person name="Hu H."/>
            <person name="Hughes D.S.T."/>
            <person name="Huylmans A.-K."/>
            <person name="Kemena C."/>
            <person name="Kremer L.P.M."/>
            <person name="Lee S.L."/>
            <person name="Lopez-Ezquerra A."/>
            <person name="Mallet L."/>
            <person name="Monroy-Kuhn J.M."/>
            <person name="Moser A."/>
            <person name="Murali S.C."/>
            <person name="Muzny D.M."/>
            <person name="Otani S."/>
            <person name="Piulachs M.-D."/>
            <person name="Poelchau M."/>
            <person name="Qu J."/>
            <person name="Schaub F."/>
            <person name="Wada-Katsumata A."/>
            <person name="Worley K.C."/>
            <person name="Xie Q."/>
            <person name="Ylla G."/>
            <person name="Poulsen M."/>
            <person name="Gibbs R.A."/>
            <person name="Schal C."/>
            <person name="Richards S."/>
            <person name="Belles X."/>
            <person name="Korb J."/>
            <person name="Bornberg-Bauer E."/>
        </authorList>
    </citation>
    <scope>NUCLEOTIDE SEQUENCE [LARGE SCALE GENOMIC DNA]</scope>
    <source>
        <tissue evidence="15">Whole body</tissue>
    </source>
</reference>
<proteinExistence type="predicted"/>
<evidence type="ECO:0000256" key="9">
    <source>
        <dbReference type="ARBA" id="ARBA00023136"/>
    </source>
</evidence>
<dbReference type="InterPro" id="IPR005821">
    <property type="entry name" value="Ion_trans_dom"/>
</dbReference>
<keyword evidence="6 13" id="KW-1133">Transmembrane helix</keyword>
<gene>
    <name evidence="15" type="ORF">B7P43_G11902</name>
</gene>
<keyword evidence="8" id="KW-0406">Ion transport</keyword>
<evidence type="ECO:0000256" key="10">
    <source>
        <dbReference type="ARBA" id="ARBA00023180"/>
    </source>
</evidence>
<dbReference type="Pfam" id="PF12796">
    <property type="entry name" value="Ank_2"/>
    <property type="match status" value="1"/>
</dbReference>
<keyword evidence="4 13" id="KW-0812">Transmembrane</keyword>
<dbReference type="InterPro" id="IPR036770">
    <property type="entry name" value="Ankyrin_rpt-contain_sf"/>
</dbReference>
<accession>A0A2J7Q6U1</accession>
<dbReference type="GO" id="GO:0034703">
    <property type="term" value="C:cation channel complex"/>
    <property type="evidence" value="ECO:0007669"/>
    <property type="project" value="UniProtKB-ARBA"/>
</dbReference>
<dbReference type="Proteomes" id="UP000235965">
    <property type="component" value="Unassembled WGS sequence"/>
</dbReference>
<dbReference type="PANTHER" id="PTHR47143:SF1">
    <property type="entry name" value="ION_TRANS DOMAIN-CONTAINING PROTEIN"/>
    <property type="match status" value="1"/>
</dbReference>
<evidence type="ECO:0000256" key="13">
    <source>
        <dbReference type="SAM" id="Phobius"/>
    </source>
</evidence>
<dbReference type="STRING" id="105785.A0A2J7Q6U1"/>
<evidence type="ECO:0000256" key="8">
    <source>
        <dbReference type="ARBA" id="ARBA00023065"/>
    </source>
</evidence>
<evidence type="ECO:0000313" key="15">
    <source>
        <dbReference type="EMBL" id="PNF24295.1"/>
    </source>
</evidence>
<feature type="domain" description="Ion transport" evidence="14">
    <location>
        <begin position="178"/>
        <end position="406"/>
    </location>
</feature>
<comment type="caution">
    <text evidence="15">The sequence shown here is derived from an EMBL/GenBank/DDBJ whole genome shotgun (WGS) entry which is preliminary data.</text>
</comment>
<feature type="transmembrane region" description="Helical" evidence="13">
    <location>
        <begin position="232"/>
        <end position="248"/>
    </location>
</feature>
<feature type="transmembrane region" description="Helical" evidence="13">
    <location>
        <begin position="198"/>
        <end position="220"/>
    </location>
</feature>
<keyword evidence="9 13" id="KW-0472">Membrane</keyword>
<feature type="repeat" description="ANK" evidence="12">
    <location>
        <begin position="1"/>
        <end position="24"/>
    </location>
</feature>
<keyword evidence="2" id="KW-0813">Transport</keyword>
<comment type="subcellular location">
    <subcellularLocation>
        <location evidence="1">Membrane</location>
        <topology evidence="1">Multi-pass membrane protein</topology>
    </subcellularLocation>
</comment>
<evidence type="ECO:0000256" key="11">
    <source>
        <dbReference type="ARBA" id="ARBA00023303"/>
    </source>
</evidence>
<dbReference type="EMBL" id="NEVH01017450">
    <property type="protein sequence ID" value="PNF24295.1"/>
    <property type="molecule type" value="Genomic_DNA"/>
</dbReference>